<dbReference type="Proteomes" id="UP001140979">
    <property type="component" value="Unassembled WGS sequence"/>
</dbReference>
<evidence type="ECO:0000313" key="4">
    <source>
        <dbReference type="Proteomes" id="UP001140979"/>
    </source>
</evidence>
<evidence type="ECO:0000313" key="3">
    <source>
        <dbReference type="EMBL" id="MDE1240649.1"/>
    </source>
</evidence>
<evidence type="ECO:0000256" key="1">
    <source>
        <dbReference type="SAM" id="Coils"/>
    </source>
</evidence>
<comment type="caution">
    <text evidence="3">The sequence shown here is derived from an EMBL/GenBank/DDBJ whole genome shotgun (WGS) entry which is preliminary data.</text>
</comment>
<dbReference type="Pfam" id="PF11101">
    <property type="entry name" value="DUF2884"/>
    <property type="match status" value="1"/>
</dbReference>
<feature type="signal peptide" evidence="2">
    <location>
        <begin position="1"/>
        <end position="18"/>
    </location>
</feature>
<name>A0A9X4EY67_9VIBR</name>
<organism evidence="3 4">
    <name type="scientific">Vibrio aestuarianus</name>
    <dbReference type="NCBI Taxonomy" id="28171"/>
    <lineage>
        <taxon>Bacteria</taxon>
        <taxon>Pseudomonadati</taxon>
        <taxon>Pseudomonadota</taxon>
        <taxon>Gammaproteobacteria</taxon>
        <taxon>Vibrionales</taxon>
        <taxon>Vibrionaceae</taxon>
        <taxon>Vibrio</taxon>
    </lineage>
</organism>
<dbReference type="EMBL" id="JAKNBA010000001">
    <property type="protein sequence ID" value="MDE1240649.1"/>
    <property type="molecule type" value="Genomic_DNA"/>
</dbReference>
<keyword evidence="1" id="KW-0175">Coiled coil</keyword>
<feature type="coiled-coil region" evidence="1">
    <location>
        <begin position="186"/>
        <end position="217"/>
    </location>
</feature>
<sequence>MKKIILLASMLLSSPLWAAQCRVNVGHEVHLNGEKVEIIKTSTDKVLMDDQNNLYIHGERVELDAEQQSALEKYQEDINTVLPKAKQLASDGLALANDILDDVAASIDSPNAFDNVKQPMTEFFADIESRYYQNGDLVLPAQTFESMSETWAEDIEKAKALFNQEFIASAFEALSSKMQQEGGLNLTELANTIAELKDKLAVRINEYSTQIQKENDDFCESLDNMVEQEQQLHQKIPELKDYQVFTI</sequence>
<reference evidence="3" key="1">
    <citation type="submission" date="2022-02" db="EMBL/GenBank/DDBJ databases">
        <title>Emergence and expansion in Europe of a Vibrio aestuarianus clonal complex pathogenic for oysters.</title>
        <authorList>
            <person name="Mesnil A."/>
            <person name="Travers M.-A."/>
        </authorList>
    </citation>
    <scope>NUCLEOTIDE SEQUENCE</scope>
    <source>
        <strain evidence="3">19_064_11T1</strain>
    </source>
</reference>
<dbReference type="InterPro" id="IPR021307">
    <property type="entry name" value="DUF2884"/>
</dbReference>
<dbReference type="AlphaFoldDB" id="A0A9X4EY67"/>
<gene>
    <name evidence="3" type="ORF">L9W94_00525</name>
</gene>
<proteinExistence type="predicted"/>
<accession>A0A9X4EY67</accession>
<feature type="chain" id="PRO_5040875330" evidence="2">
    <location>
        <begin position="19"/>
        <end position="247"/>
    </location>
</feature>
<evidence type="ECO:0000256" key="2">
    <source>
        <dbReference type="SAM" id="SignalP"/>
    </source>
</evidence>
<keyword evidence="2" id="KW-0732">Signal</keyword>
<protein>
    <submittedName>
        <fullName evidence="3">YggN family protein</fullName>
    </submittedName>
</protein>
<dbReference type="RefSeq" id="WP_274682403.1">
    <property type="nucleotide sequence ID" value="NZ_JAKNBA010000001.1"/>
</dbReference>